<organism evidence="3 4">
    <name type="scientific">Olsenella absiana</name>
    <dbReference type="NCBI Taxonomy" id="3115222"/>
    <lineage>
        <taxon>Bacteria</taxon>
        <taxon>Bacillati</taxon>
        <taxon>Actinomycetota</taxon>
        <taxon>Coriobacteriia</taxon>
        <taxon>Coriobacteriales</taxon>
        <taxon>Atopobiaceae</taxon>
        <taxon>Olsenella</taxon>
    </lineage>
</organism>
<dbReference type="EMBL" id="JAZGJQ010000015">
    <property type="protein sequence ID" value="MEE6148198.1"/>
    <property type="molecule type" value="Genomic_DNA"/>
</dbReference>
<evidence type="ECO:0000313" key="4">
    <source>
        <dbReference type="Proteomes" id="UP001332931"/>
    </source>
</evidence>
<feature type="domain" description="Nitrogenase/oxidoreductase component 1" evidence="2">
    <location>
        <begin position="28"/>
        <end position="252"/>
    </location>
</feature>
<keyword evidence="4" id="KW-1185">Reference proteome</keyword>
<evidence type="ECO:0000256" key="1">
    <source>
        <dbReference type="SAM" id="MobiDB-lite"/>
    </source>
</evidence>
<evidence type="ECO:0000313" key="3">
    <source>
        <dbReference type="EMBL" id="MEE6148198.1"/>
    </source>
</evidence>
<dbReference type="PANTHER" id="PTHR42956:SF1">
    <property type="entry name" value="NITROGENASE IRON-MOLYBDENUM COFACTOR BIOSYNTHESIS PROTEIN NIFE"/>
    <property type="match status" value="1"/>
</dbReference>
<proteinExistence type="predicted"/>
<sequence length="426" mass="44123">MRQAYTILPVYTGDVSGVCSALFELGGMVVIHDPSGCNSTYNTHDEVRWYDQDSLVFISGLTDVDAIMGDDEKLVRDVVEAVRQTRPRFVALVNSPIPYQVGCDFAAITREVEAATGTPTHYLATNGMHDYVHGAGIAFAALADLAVTEPDARTGEKDPLPAAASGRGALSAVNVLGMTPLDFAATGSRDSVARFVREAGLSLGAVWAEGSTLDELAASASAALNLVVSATGLAAARRLRERFGTPYVVGLPTRGFSGELARAMRASIADGRCRNACLDYRRAAAAGADGPGAGGTPDVALVGEPVQMGSLAASLAAAGVASRVVSPLEDTAGLVDEGLGDEAVWGEEEVARALSGAGTVVGDPFFSLVCAGARLVRMPHLALSGRQWLHEVPNLMEVDLAAELAGGMPQDGTTLNRPSEGEGHES</sequence>
<reference evidence="3 4" key="1">
    <citation type="submission" date="2024-01" db="EMBL/GenBank/DDBJ databases">
        <title>Description of Olsenella sp. nov., isolated from pig feces.</title>
        <authorList>
            <person name="Chang Y.-H."/>
        </authorList>
    </citation>
    <scope>NUCLEOTIDE SEQUENCE [LARGE SCALE GENOMIC DNA]</scope>
    <source>
        <strain evidence="3 4">YH-ols2223</strain>
    </source>
</reference>
<dbReference type="InterPro" id="IPR000510">
    <property type="entry name" value="Nase/OxRdtase_comp1"/>
</dbReference>
<dbReference type="InterPro" id="IPR049939">
    <property type="entry name" value="NifE-like"/>
</dbReference>
<comment type="caution">
    <text evidence="3">The sequence shown here is derived from an EMBL/GenBank/DDBJ whole genome shotgun (WGS) entry which is preliminary data.</text>
</comment>
<feature type="region of interest" description="Disordered" evidence="1">
    <location>
        <begin position="406"/>
        <end position="426"/>
    </location>
</feature>
<protein>
    <submittedName>
        <fullName evidence="3">Nitrogenase component 1</fullName>
    </submittedName>
</protein>
<evidence type="ECO:0000259" key="2">
    <source>
        <dbReference type="Pfam" id="PF00148"/>
    </source>
</evidence>
<gene>
    <name evidence="3" type="ORF">VXJ25_09435</name>
</gene>
<name>A0ABU7RCD8_9ACTN</name>
<dbReference type="RefSeq" id="WP_330958966.1">
    <property type="nucleotide sequence ID" value="NZ_JAZGJQ010000015.1"/>
</dbReference>
<dbReference type="Pfam" id="PF00148">
    <property type="entry name" value="Oxidored_nitro"/>
    <property type="match status" value="1"/>
</dbReference>
<dbReference type="SUPFAM" id="SSF53807">
    <property type="entry name" value="Helical backbone' metal receptor"/>
    <property type="match status" value="1"/>
</dbReference>
<dbReference type="Gene3D" id="3.40.50.1980">
    <property type="entry name" value="Nitrogenase molybdenum iron protein domain"/>
    <property type="match status" value="2"/>
</dbReference>
<dbReference type="Proteomes" id="UP001332931">
    <property type="component" value="Unassembled WGS sequence"/>
</dbReference>
<accession>A0ABU7RCD8</accession>
<dbReference type="PANTHER" id="PTHR42956">
    <property type="entry name" value="NITROGENASE IRON-MOLYBDENUM COFACTOR BIOSYNTHESIS PROTEIN NIFE"/>
    <property type="match status" value="1"/>
</dbReference>